<dbReference type="PANTHER" id="PTHR43272">
    <property type="entry name" value="LONG-CHAIN-FATTY-ACID--COA LIGASE"/>
    <property type="match status" value="1"/>
</dbReference>
<dbReference type="Pfam" id="PF23562">
    <property type="entry name" value="AMP-binding_C_3"/>
    <property type="match status" value="1"/>
</dbReference>
<dbReference type="GO" id="GO:0016020">
    <property type="term" value="C:membrane"/>
    <property type="evidence" value="ECO:0007669"/>
    <property type="project" value="TreeGrafter"/>
</dbReference>
<dbReference type="PANTHER" id="PTHR43272:SF32">
    <property type="entry name" value="AMP-DEPENDENT SYNTHETASE_LIGASE DOMAIN-CONTAINING PROTEIN"/>
    <property type="match status" value="1"/>
</dbReference>
<keyword evidence="2" id="KW-0276">Fatty acid metabolism</keyword>
<proteinExistence type="predicted"/>
<dbReference type="Pfam" id="PF00501">
    <property type="entry name" value="AMP-binding"/>
    <property type="match status" value="1"/>
</dbReference>
<evidence type="ECO:0000313" key="5">
    <source>
        <dbReference type="EMBL" id="KNC51589.1"/>
    </source>
</evidence>
<dbReference type="OrthoDB" id="3633556at2759"/>
<organism evidence="5 6">
    <name type="scientific">Thecamonas trahens ATCC 50062</name>
    <dbReference type="NCBI Taxonomy" id="461836"/>
    <lineage>
        <taxon>Eukaryota</taxon>
        <taxon>Apusozoa</taxon>
        <taxon>Apusomonadida</taxon>
        <taxon>Apusomonadidae</taxon>
        <taxon>Thecamonas</taxon>
    </lineage>
</organism>
<evidence type="ECO:0000313" key="6">
    <source>
        <dbReference type="Proteomes" id="UP000054408"/>
    </source>
</evidence>
<dbReference type="eggNOG" id="KOG1256">
    <property type="taxonomic scope" value="Eukaryota"/>
</dbReference>
<keyword evidence="1 5" id="KW-0436">Ligase</keyword>
<dbReference type="InterPro" id="IPR042099">
    <property type="entry name" value="ANL_N_sf"/>
</dbReference>
<feature type="domain" description="AMP-dependent synthetase/ligase" evidence="4">
    <location>
        <begin position="22"/>
        <end position="279"/>
    </location>
</feature>
<sequence>MTWTQFMEIGAEIETAVIDKITEEAQVGTCATLIYTSGTTGTPKAAMVSHDNLTWTAKLAYELLDQTDASITLSYLPLSHIAAQMLDIHGPIASAGSVYFARPDALKGTLGLSLKKVRPTLFLGVPRVWEKIMEKMLAMGQQTTGFKKTIAQWAKKKGLEGNYNRQNGSGEPWGWFFANMLVFDKVKAALGLDRCTIRATGAAPITVETLEYFMSLDLPIMEVYGMSETSGLITVSRPHQYRTKSCGVCLPGTEVRLAEPDADGNGEIITRGRQIFMGYMFNEEKTAAAFDDEGFLHTGDVGKFDADGFLYITGRIKDLIITAGGENVAPVHVENLLKAAMPYLSNAFCIGDRRKFLSALLTFKVEVDAETGVPSNQLTAPARAALAAEGIQAATVEEAMADPRLDEVVNAGLARANEKAISNAQMVRKYVILPEDFSVPGGTLTSTLKCKRNVVLSKYAEIIEDIYA</sequence>
<dbReference type="Gene3D" id="3.40.50.12780">
    <property type="entry name" value="N-terminal domain of ligase-like"/>
    <property type="match status" value="1"/>
</dbReference>
<dbReference type="Proteomes" id="UP000054408">
    <property type="component" value="Unassembled WGS sequence"/>
</dbReference>
<reference evidence="5 6" key="1">
    <citation type="submission" date="2010-05" db="EMBL/GenBank/DDBJ databases">
        <title>The Genome Sequence of Thecamonas trahens ATCC 50062.</title>
        <authorList>
            <consortium name="The Broad Institute Genome Sequencing Platform"/>
            <person name="Russ C."/>
            <person name="Cuomo C."/>
            <person name="Shea T."/>
            <person name="Young S.K."/>
            <person name="Zeng Q."/>
            <person name="Koehrsen M."/>
            <person name="Haas B."/>
            <person name="Borodovsky M."/>
            <person name="Guigo R."/>
            <person name="Alvarado L."/>
            <person name="Berlin A."/>
            <person name="Bochicchio J."/>
            <person name="Borenstein D."/>
            <person name="Chapman S."/>
            <person name="Chen Z."/>
            <person name="Freedman E."/>
            <person name="Gellesch M."/>
            <person name="Goldberg J."/>
            <person name="Griggs A."/>
            <person name="Gujja S."/>
            <person name="Heilman E."/>
            <person name="Heiman D."/>
            <person name="Hepburn T."/>
            <person name="Howarth C."/>
            <person name="Jen D."/>
            <person name="Larson L."/>
            <person name="Mehta T."/>
            <person name="Park D."/>
            <person name="Pearson M."/>
            <person name="Roberts A."/>
            <person name="Saif S."/>
            <person name="Shenoy N."/>
            <person name="Sisk P."/>
            <person name="Stolte C."/>
            <person name="Sykes S."/>
            <person name="Thomson T."/>
            <person name="Walk T."/>
            <person name="White J."/>
            <person name="Yandava C."/>
            <person name="Burger G."/>
            <person name="Gray M.W."/>
            <person name="Holland P.W.H."/>
            <person name="King N."/>
            <person name="Lang F.B.F."/>
            <person name="Roger A.J."/>
            <person name="Ruiz-Trillo I."/>
            <person name="Lander E."/>
            <person name="Nusbaum C."/>
        </authorList>
    </citation>
    <scope>NUCLEOTIDE SEQUENCE [LARGE SCALE GENOMIC DNA]</scope>
    <source>
        <strain evidence="5 6">ATCC 50062</strain>
    </source>
</reference>
<dbReference type="InterPro" id="IPR000873">
    <property type="entry name" value="AMP-dep_synth/lig_dom"/>
</dbReference>
<accession>A0A0L0DGX4</accession>
<dbReference type="STRING" id="461836.A0A0L0DGX4"/>
<dbReference type="OMA" id="FNRPGPN"/>
<dbReference type="RefSeq" id="XP_013755988.1">
    <property type="nucleotide sequence ID" value="XM_013900534.1"/>
</dbReference>
<evidence type="ECO:0000256" key="3">
    <source>
        <dbReference type="ARBA" id="ARBA00023098"/>
    </source>
</evidence>
<evidence type="ECO:0000259" key="4">
    <source>
        <dbReference type="Pfam" id="PF00501"/>
    </source>
</evidence>
<dbReference type="GeneID" id="25566402"/>
<dbReference type="GO" id="GO:0005783">
    <property type="term" value="C:endoplasmic reticulum"/>
    <property type="evidence" value="ECO:0007669"/>
    <property type="project" value="TreeGrafter"/>
</dbReference>
<keyword evidence="3" id="KW-0443">Lipid metabolism</keyword>
<evidence type="ECO:0000256" key="2">
    <source>
        <dbReference type="ARBA" id="ARBA00022832"/>
    </source>
</evidence>
<name>A0A0L0DGX4_THETB</name>
<dbReference type="GO" id="GO:0004467">
    <property type="term" value="F:long-chain fatty acid-CoA ligase activity"/>
    <property type="evidence" value="ECO:0007669"/>
    <property type="project" value="TreeGrafter"/>
</dbReference>
<keyword evidence="6" id="KW-1185">Reference proteome</keyword>
<protein>
    <submittedName>
        <fullName evidence="5">Long-chain-fatty-acid-CoA ligase ACSBG2</fullName>
    </submittedName>
</protein>
<dbReference type="EMBL" id="GL349468">
    <property type="protein sequence ID" value="KNC51589.1"/>
    <property type="molecule type" value="Genomic_DNA"/>
</dbReference>
<evidence type="ECO:0000256" key="1">
    <source>
        <dbReference type="ARBA" id="ARBA00022598"/>
    </source>
</evidence>
<gene>
    <name evidence="5" type="ORF">AMSG_07496</name>
</gene>
<dbReference type="SUPFAM" id="SSF56801">
    <property type="entry name" value="Acetyl-CoA synthetase-like"/>
    <property type="match status" value="1"/>
</dbReference>
<dbReference type="PROSITE" id="PS00455">
    <property type="entry name" value="AMP_BINDING"/>
    <property type="match status" value="1"/>
</dbReference>
<dbReference type="AlphaFoldDB" id="A0A0L0DGX4"/>
<dbReference type="InterPro" id="IPR020845">
    <property type="entry name" value="AMP-binding_CS"/>
</dbReference>